<dbReference type="SUPFAM" id="SSF50630">
    <property type="entry name" value="Acid proteases"/>
    <property type="match status" value="1"/>
</dbReference>
<dbReference type="Pfam" id="PF03732">
    <property type="entry name" value="Retrotrans_gag"/>
    <property type="match status" value="1"/>
</dbReference>
<dbReference type="InterPro" id="IPR021109">
    <property type="entry name" value="Peptidase_aspartic_dom_sf"/>
</dbReference>
<feature type="compositionally biased region" description="Acidic residues" evidence="1">
    <location>
        <begin position="196"/>
        <end position="209"/>
    </location>
</feature>
<feature type="non-terminal residue" evidence="4">
    <location>
        <position position="1339"/>
    </location>
</feature>
<feature type="region of interest" description="Disordered" evidence="1">
    <location>
        <begin position="234"/>
        <end position="299"/>
    </location>
</feature>
<dbReference type="Gene3D" id="2.40.70.10">
    <property type="entry name" value="Acid Proteases"/>
    <property type="match status" value="1"/>
</dbReference>
<feature type="compositionally biased region" description="Basic and acidic residues" evidence="1">
    <location>
        <begin position="88"/>
        <end position="111"/>
    </location>
</feature>
<feature type="compositionally biased region" description="Basic residues" evidence="1">
    <location>
        <begin position="175"/>
        <end position="188"/>
    </location>
</feature>
<keyword evidence="5" id="KW-1185">Reference proteome</keyword>
<dbReference type="CDD" id="cd09279">
    <property type="entry name" value="RNase_HI_like"/>
    <property type="match status" value="1"/>
</dbReference>
<protein>
    <submittedName>
        <fullName evidence="4">Uncharacterized protein</fullName>
    </submittedName>
</protein>
<feature type="region of interest" description="Disordered" evidence="1">
    <location>
        <begin position="571"/>
        <end position="613"/>
    </location>
</feature>
<feature type="region of interest" description="Disordered" evidence="1">
    <location>
        <begin position="72"/>
        <end position="122"/>
    </location>
</feature>
<dbReference type="Pfam" id="PF00665">
    <property type="entry name" value="rve"/>
    <property type="match status" value="1"/>
</dbReference>
<dbReference type="PANTHER" id="PTHR48475">
    <property type="entry name" value="RIBONUCLEASE H"/>
    <property type="match status" value="1"/>
</dbReference>
<evidence type="ECO:0000313" key="5">
    <source>
        <dbReference type="Proteomes" id="UP000595140"/>
    </source>
</evidence>
<dbReference type="InterPro" id="IPR036397">
    <property type="entry name" value="RNaseH_sf"/>
</dbReference>
<evidence type="ECO:0000259" key="3">
    <source>
        <dbReference type="PROSITE" id="PS50994"/>
    </source>
</evidence>
<evidence type="ECO:0000259" key="2">
    <source>
        <dbReference type="PROSITE" id="PS50879"/>
    </source>
</evidence>
<dbReference type="Pfam" id="PF13456">
    <property type="entry name" value="RVT_3"/>
    <property type="match status" value="1"/>
</dbReference>
<dbReference type="PROSITE" id="PS50879">
    <property type="entry name" value="RNASE_H_1"/>
    <property type="match status" value="1"/>
</dbReference>
<dbReference type="GO" id="GO:0015074">
    <property type="term" value="P:DNA integration"/>
    <property type="evidence" value="ECO:0007669"/>
    <property type="project" value="InterPro"/>
</dbReference>
<proteinExistence type="predicted"/>
<feature type="region of interest" description="Disordered" evidence="1">
    <location>
        <begin position="501"/>
        <end position="548"/>
    </location>
</feature>
<dbReference type="PROSITE" id="PS50994">
    <property type="entry name" value="INTEGRASE"/>
    <property type="match status" value="1"/>
</dbReference>
<feature type="domain" description="Integrase catalytic" evidence="3">
    <location>
        <begin position="1145"/>
        <end position="1304"/>
    </location>
</feature>
<evidence type="ECO:0000256" key="1">
    <source>
        <dbReference type="SAM" id="MobiDB-lite"/>
    </source>
</evidence>
<dbReference type="EMBL" id="OOIL02003669">
    <property type="protein sequence ID" value="VFQ88782.1"/>
    <property type="molecule type" value="Genomic_DNA"/>
</dbReference>
<dbReference type="Gene3D" id="1.10.340.70">
    <property type="match status" value="1"/>
</dbReference>
<dbReference type="InterPro" id="IPR012337">
    <property type="entry name" value="RNaseH-like_sf"/>
</dbReference>
<dbReference type="GO" id="GO:0004523">
    <property type="term" value="F:RNA-DNA hybrid ribonuclease activity"/>
    <property type="evidence" value="ECO:0007669"/>
    <property type="project" value="InterPro"/>
</dbReference>
<organism evidence="4 5">
    <name type="scientific">Cuscuta campestris</name>
    <dbReference type="NCBI Taxonomy" id="132261"/>
    <lineage>
        <taxon>Eukaryota</taxon>
        <taxon>Viridiplantae</taxon>
        <taxon>Streptophyta</taxon>
        <taxon>Embryophyta</taxon>
        <taxon>Tracheophyta</taxon>
        <taxon>Spermatophyta</taxon>
        <taxon>Magnoliopsida</taxon>
        <taxon>eudicotyledons</taxon>
        <taxon>Gunneridae</taxon>
        <taxon>Pentapetalae</taxon>
        <taxon>asterids</taxon>
        <taxon>lamiids</taxon>
        <taxon>Solanales</taxon>
        <taxon>Convolvulaceae</taxon>
        <taxon>Cuscuteae</taxon>
        <taxon>Cuscuta</taxon>
        <taxon>Cuscuta subgen. Grammica</taxon>
        <taxon>Cuscuta sect. Cleistogrammica</taxon>
    </lineage>
</organism>
<feature type="domain" description="RNase H type-1" evidence="2">
    <location>
        <begin position="885"/>
        <end position="1014"/>
    </location>
</feature>
<dbReference type="PANTHER" id="PTHR48475:SF2">
    <property type="entry name" value="RIBONUCLEASE H"/>
    <property type="match status" value="1"/>
</dbReference>
<dbReference type="FunFam" id="3.30.420.10:FF:000032">
    <property type="entry name" value="Retrovirus-related Pol polyprotein from transposon 297-like Protein"/>
    <property type="match status" value="1"/>
</dbReference>
<accession>A0A484MJ09</accession>
<dbReference type="GO" id="GO:0003676">
    <property type="term" value="F:nucleic acid binding"/>
    <property type="evidence" value="ECO:0007669"/>
    <property type="project" value="InterPro"/>
</dbReference>
<dbReference type="InterPro" id="IPR002156">
    <property type="entry name" value="RNaseH_domain"/>
</dbReference>
<dbReference type="OrthoDB" id="413122at2759"/>
<gene>
    <name evidence="4" type="ORF">CCAM_LOCUS30558</name>
</gene>
<dbReference type="Gene3D" id="3.30.420.10">
    <property type="entry name" value="Ribonuclease H-like superfamily/Ribonuclease H"/>
    <property type="match status" value="2"/>
</dbReference>
<evidence type="ECO:0000313" key="4">
    <source>
        <dbReference type="EMBL" id="VFQ88782.1"/>
    </source>
</evidence>
<dbReference type="Proteomes" id="UP000595140">
    <property type="component" value="Unassembled WGS sequence"/>
</dbReference>
<feature type="compositionally biased region" description="Basic and acidic residues" evidence="1">
    <location>
        <begin position="265"/>
        <end position="280"/>
    </location>
</feature>
<sequence length="1339" mass="148190">MSNPEAVMRRDVDDLRLTSGLDGPARPRAPLVLLPGSTLRSSLLLGSELHSSCCLALRSTRPAARLCAPLVPPARLGQPSRARTPRQRRAESDVQQRLGESNRMKGTRPKDSGNGTGGIGSTPDTVQALFGLGVTAEQLQAAVAALSAMGGNVHGAGVGKAPPNLHAEHAATSQHKGKKTRRSRRRPGKAPAIEEVIVEDVPDEEDDESSECRVSAFKRLGGEETRVSAFDRLDRGPEVCPGDLRRQIAEGRRRHAEESATSDARSARSERSGERREERTQRRHSPTRTEKTKVSDQGVSRLAREVAELKRRVETRAPYSQPILRTVTPFTPRVMSVPLPANFRPWQIKAYNGTTDPQDHLSKFYASMEAAAAPDEVKCRCFLATLEGSACDWFNRLPKGTIDDWDTLAERFLTHFAANRRQRLPYSHLLNICIRKGEKVRDFIVRWEQEARDVHGADDQALVAMFQAALPRGEVRKELRKNPPPTYQETLARAKFLASEEFDDVPDSEPAPAKRAPADSREAAKKRKKKKDYTAGPRTPSAGVYSVGAPVGTGRELALFSLPHKEMQRLIARGPPPRDDGAAPSRGPPEGRTWRNPAEPVAVATQARNPEKRHIGRECDDLDEDEAQGYLMGFFHGGNIGGDSVAQRKRWKHMAFVAKVHQAPAPKNGRREQIQFTEKDLPNTPSPHRDALVVKLEINNAIVHRTLVDTGSSVNIMYEKTFQDLVLDRKDLRPVCTPLSGFTGDSIEAEGVIAVPVIVGDGAHKAKLKMEFMVVSINCAHNMILGRPGLEDLELAEKTVLAVVSTVQRLTPYFQAHPVQVLSQQPIGALLRSPNAPSRMSKWAVFLGAFQIEFKPRPAIKGQALADFVVECTAREEPSLEEPEADDWWIVFTDGSSAAKNSGGGVVVIAPEGFRAYYSIRFSFKASNNEAEYEALLCGLRLAVGMNATKLRVKCDSKLVVGHVSGEFEAKDERMKKYRDTALELLKSFTAYSVEQIPRAENAEADILSKLSSDTPEHIRRMANVEELSEPSIRAFHVAMICARPRDWMDDIVAFLKDGALPDDAIKAKLVRTRAPGYTLEGEKLYKRAYNGTLLRCLRPAEAEQVMEEVHAGICSAHQGAYAVSRKITLQGYFWPTIVKDCAEFHSYPVRVVGVDLVGALPRGTGNVRYVIVAIDYFTKWVEAAPLASITGAQCQKFLAKQVICRFGVPEHVITDNGTQFESKPFNDFLESWGIKHSYASVGYPQTNGKVENANRTIVDGLKRKLEACGGEWAEELPYILWTYRTTPRRATGETPFALCYGFEARAPTEISIATHREEVFDPERNEEALAAELHLVHE</sequence>
<reference evidence="4 5" key="1">
    <citation type="submission" date="2018-04" db="EMBL/GenBank/DDBJ databases">
        <authorList>
            <person name="Vogel A."/>
        </authorList>
    </citation>
    <scope>NUCLEOTIDE SEQUENCE [LARGE SCALE GENOMIC DNA]</scope>
</reference>
<dbReference type="InterPro" id="IPR005162">
    <property type="entry name" value="Retrotrans_gag_dom"/>
</dbReference>
<dbReference type="SUPFAM" id="SSF53098">
    <property type="entry name" value="Ribonuclease H-like"/>
    <property type="match status" value="2"/>
</dbReference>
<feature type="compositionally biased region" description="Basic and acidic residues" evidence="1">
    <location>
        <begin position="234"/>
        <end position="258"/>
    </location>
</feature>
<dbReference type="CDD" id="cd00303">
    <property type="entry name" value="retropepsin_like"/>
    <property type="match status" value="1"/>
</dbReference>
<name>A0A484MJ09_9ASTE</name>
<dbReference type="InterPro" id="IPR001584">
    <property type="entry name" value="Integrase_cat-core"/>
</dbReference>
<feature type="region of interest" description="Disordered" evidence="1">
    <location>
        <begin position="169"/>
        <end position="210"/>
    </location>
</feature>